<dbReference type="InterPro" id="IPR036259">
    <property type="entry name" value="MFS_trans_sf"/>
</dbReference>
<protein>
    <submittedName>
        <fullName evidence="10">MFS transporter</fullName>
    </submittedName>
</protein>
<keyword evidence="6 8" id="KW-0472">Membrane</keyword>
<feature type="transmembrane region" description="Helical" evidence="8">
    <location>
        <begin position="338"/>
        <end position="363"/>
    </location>
</feature>
<keyword evidence="11" id="KW-1185">Reference proteome</keyword>
<evidence type="ECO:0000259" key="9">
    <source>
        <dbReference type="PROSITE" id="PS50850"/>
    </source>
</evidence>
<feature type="transmembrane region" description="Helical" evidence="8">
    <location>
        <begin position="96"/>
        <end position="116"/>
    </location>
</feature>
<gene>
    <name evidence="10" type="primary">narK3_1</name>
    <name evidence="10" type="ORF">MBOU_00640</name>
</gene>
<dbReference type="GO" id="GO:0005886">
    <property type="term" value="C:plasma membrane"/>
    <property type="evidence" value="ECO:0007669"/>
    <property type="project" value="UniProtKB-SubCell"/>
</dbReference>
<proteinExistence type="inferred from homology"/>
<dbReference type="InterPro" id="IPR011701">
    <property type="entry name" value="MFS"/>
</dbReference>
<dbReference type="SUPFAM" id="SSF103473">
    <property type="entry name" value="MFS general substrate transporter"/>
    <property type="match status" value="1"/>
</dbReference>
<evidence type="ECO:0000256" key="4">
    <source>
        <dbReference type="ARBA" id="ARBA00022989"/>
    </source>
</evidence>
<evidence type="ECO:0000256" key="3">
    <source>
        <dbReference type="ARBA" id="ARBA00022692"/>
    </source>
</evidence>
<keyword evidence="4 8" id="KW-1133">Transmembrane helix</keyword>
<evidence type="ECO:0000256" key="1">
    <source>
        <dbReference type="ARBA" id="ARBA00004651"/>
    </source>
</evidence>
<feature type="transmembrane region" description="Helical" evidence="8">
    <location>
        <begin position="232"/>
        <end position="253"/>
    </location>
</feature>
<keyword evidence="5" id="KW-0534">Nitrate assimilation</keyword>
<dbReference type="GO" id="GO:0042128">
    <property type="term" value="P:nitrate assimilation"/>
    <property type="evidence" value="ECO:0007669"/>
    <property type="project" value="UniProtKB-KW"/>
</dbReference>
<dbReference type="Gene3D" id="1.20.1250.20">
    <property type="entry name" value="MFS general substrate transporter like domains"/>
    <property type="match status" value="1"/>
</dbReference>
<feature type="transmembrane region" description="Helical" evidence="8">
    <location>
        <begin position="30"/>
        <end position="47"/>
    </location>
</feature>
<dbReference type="CDD" id="cd17341">
    <property type="entry name" value="MFS_NRT2_like"/>
    <property type="match status" value="1"/>
</dbReference>
<dbReference type="RefSeq" id="WP_163706550.1">
    <property type="nucleotide sequence ID" value="NZ_BLKZ01000001.1"/>
</dbReference>
<feature type="transmembrane region" description="Helical" evidence="8">
    <location>
        <begin position="273"/>
        <end position="293"/>
    </location>
</feature>
<evidence type="ECO:0000256" key="2">
    <source>
        <dbReference type="ARBA" id="ARBA00008432"/>
    </source>
</evidence>
<feature type="transmembrane region" description="Helical" evidence="8">
    <location>
        <begin position="423"/>
        <end position="444"/>
    </location>
</feature>
<feature type="transmembrane region" description="Helical" evidence="8">
    <location>
        <begin position="122"/>
        <end position="146"/>
    </location>
</feature>
<evidence type="ECO:0000256" key="5">
    <source>
        <dbReference type="ARBA" id="ARBA00023063"/>
    </source>
</evidence>
<comment type="subcellular location">
    <subcellularLocation>
        <location evidence="1">Cell membrane</location>
        <topology evidence="1">Multi-pass membrane protein</topology>
    </subcellularLocation>
</comment>
<dbReference type="Pfam" id="PF07690">
    <property type="entry name" value="MFS_1"/>
    <property type="match status" value="1"/>
</dbReference>
<feature type="transmembrane region" description="Helical" evidence="8">
    <location>
        <begin position="305"/>
        <end position="326"/>
    </location>
</feature>
<evidence type="ECO:0000313" key="11">
    <source>
        <dbReference type="Proteomes" id="UP000465360"/>
    </source>
</evidence>
<dbReference type="GO" id="GO:0015112">
    <property type="term" value="F:nitrate transmembrane transporter activity"/>
    <property type="evidence" value="ECO:0007669"/>
    <property type="project" value="InterPro"/>
</dbReference>
<feature type="region of interest" description="Disordered" evidence="7">
    <location>
        <begin position="450"/>
        <end position="472"/>
    </location>
</feature>
<evidence type="ECO:0000256" key="7">
    <source>
        <dbReference type="SAM" id="MobiDB-lite"/>
    </source>
</evidence>
<feature type="transmembrane region" description="Helical" evidence="8">
    <location>
        <begin position="391"/>
        <end position="411"/>
    </location>
</feature>
<name>A0A7I9YHK5_MYCBU</name>
<comment type="caution">
    <text evidence="10">The sequence shown here is derived from an EMBL/GenBank/DDBJ whole genome shotgun (WGS) entry which is preliminary data.</text>
</comment>
<evidence type="ECO:0000256" key="6">
    <source>
        <dbReference type="ARBA" id="ARBA00023136"/>
    </source>
</evidence>
<feature type="transmembrane region" description="Helical" evidence="8">
    <location>
        <begin position="158"/>
        <end position="182"/>
    </location>
</feature>
<dbReference type="Proteomes" id="UP000465360">
    <property type="component" value="Unassembled WGS sequence"/>
</dbReference>
<dbReference type="InterPro" id="IPR020846">
    <property type="entry name" value="MFS_dom"/>
</dbReference>
<feature type="domain" description="Major facilitator superfamily (MFS) profile" evidence="9">
    <location>
        <begin position="201"/>
        <end position="472"/>
    </location>
</feature>
<dbReference type="AlphaFoldDB" id="A0A7I9YHK5"/>
<comment type="similarity">
    <text evidence="2">Belongs to the major facilitator superfamily. Nitrate/nitrite porter (TC 2.A.1.8) family.</text>
</comment>
<dbReference type="PROSITE" id="PS50850">
    <property type="entry name" value="MFS"/>
    <property type="match status" value="1"/>
</dbReference>
<evidence type="ECO:0000256" key="8">
    <source>
        <dbReference type="SAM" id="Phobius"/>
    </source>
</evidence>
<sequence>MGRHRRLSDWNPEDIAAWESGNSKIARRNLLCTVAGDHVAFSIWSLWSVMTLFMPASMYGFSAGDKLLLGAVATLVGGCARIPYTLGIARFGGRTWTTLSAFVLLIPTVGTIALLANPGLPLWPYVVCAALTGLGGGNYAASLANVNAFYPQRLKGGALAFNAGVGNLGVAVVQLIGLLVLSTAGHEAPYWVCAIYLVLLTLVGIAAALFMDELDHGVELNTMRSIAFDRDTWVVCLLYICTFGSWIGFAFAFGQVLQVNFEASGESVKHASLHAAQIAFVGPLLGSLARIYGGRLADRLGGSRVTLGVLGGMILGAGLLVGISTIDDAHAGTTSSTLVGSVIGFVALFILAGMGNGSLFKLIPSIFEARSRSLDASDAERRHWSRAMSGSLIGICSAVGALGGVGINLALRQSYLTTGTETPAYWIFLASYVVAAILTWLMYVRRPATAAPSSNPLADPQHEAKSASTVRV</sequence>
<feature type="transmembrane region" description="Helical" evidence="8">
    <location>
        <begin position="188"/>
        <end position="211"/>
    </location>
</feature>
<feature type="transmembrane region" description="Helical" evidence="8">
    <location>
        <begin position="67"/>
        <end position="84"/>
    </location>
</feature>
<organism evidence="10 11">
    <name type="scientific">Mycobacterium bourgelatii</name>
    <dbReference type="NCBI Taxonomy" id="1273442"/>
    <lineage>
        <taxon>Bacteria</taxon>
        <taxon>Bacillati</taxon>
        <taxon>Actinomycetota</taxon>
        <taxon>Actinomycetes</taxon>
        <taxon>Mycobacteriales</taxon>
        <taxon>Mycobacteriaceae</taxon>
        <taxon>Mycobacterium</taxon>
    </lineage>
</organism>
<evidence type="ECO:0000313" key="10">
    <source>
        <dbReference type="EMBL" id="GFG88022.1"/>
    </source>
</evidence>
<dbReference type="PANTHER" id="PTHR23515">
    <property type="entry name" value="HIGH-AFFINITY NITRATE TRANSPORTER 2.3"/>
    <property type="match status" value="1"/>
</dbReference>
<keyword evidence="3 8" id="KW-0812">Transmembrane</keyword>
<reference evidence="10 11" key="1">
    <citation type="journal article" date="2019" name="Emerg. Microbes Infect.">
        <title>Comprehensive subspecies identification of 175 nontuberculous mycobacteria species based on 7547 genomic profiles.</title>
        <authorList>
            <person name="Matsumoto Y."/>
            <person name="Kinjo T."/>
            <person name="Motooka D."/>
            <person name="Nabeya D."/>
            <person name="Jung N."/>
            <person name="Uechi K."/>
            <person name="Horii T."/>
            <person name="Iida T."/>
            <person name="Fujita J."/>
            <person name="Nakamura S."/>
        </authorList>
    </citation>
    <scope>NUCLEOTIDE SEQUENCE [LARGE SCALE GENOMIC DNA]</scope>
    <source>
        <strain evidence="10 11">JCM 30725</strain>
    </source>
</reference>
<dbReference type="InterPro" id="IPR044772">
    <property type="entry name" value="NO3_transporter"/>
</dbReference>
<accession>A0A7I9YHK5</accession>
<dbReference type="EMBL" id="BLKZ01000001">
    <property type="protein sequence ID" value="GFG88022.1"/>
    <property type="molecule type" value="Genomic_DNA"/>
</dbReference>